<organism evidence="2 3">
    <name type="scientific">Opisthorchis viverrini</name>
    <name type="common">Southeast Asian liver fluke</name>
    <dbReference type="NCBI Taxonomy" id="6198"/>
    <lineage>
        <taxon>Eukaryota</taxon>
        <taxon>Metazoa</taxon>
        <taxon>Spiralia</taxon>
        <taxon>Lophotrochozoa</taxon>
        <taxon>Platyhelminthes</taxon>
        <taxon>Trematoda</taxon>
        <taxon>Digenea</taxon>
        <taxon>Opisthorchiida</taxon>
        <taxon>Opisthorchiata</taxon>
        <taxon>Opisthorchiidae</taxon>
        <taxon>Opisthorchis</taxon>
    </lineage>
</organism>
<dbReference type="EMBL" id="KL596631">
    <property type="protein sequence ID" value="KER32753.1"/>
    <property type="molecule type" value="Genomic_DNA"/>
</dbReference>
<name>A0A074ZZ89_OPIVI</name>
<evidence type="ECO:0000313" key="2">
    <source>
        <dbReference type="EMBL" id="KER32753.1"/>
    </source>
</evidence>
<proteinExistence type="predicted"/>
<sequence length="141" mass="15452">MSLSLDLVLDVGNKIERLKTVPTLNIIPPLFSNSIETLHTAHNVAENYSTEHDQFRPLLESPEYEEGVEKSSPPPRASASRLSLTSANMGKTFDLALNGKISSSPLSAGRNSALVQFNSQSHRKVIPAFPQKQAHGCMEIR</sequence>
<dbReference type="AlphaFoldDB" id="A0A074ZZ89"/>
<dbReference type="Proteomes" id="UP000054324">
    <property type="component" value="Unassembled WGS sequence"/>
</dbReference>
<feature type="region of interest" description="Disordered" evidence="1">
    <location>
        <begin position="59"/>
        <end position="84"/>
    </location>
</feature>
<accession>A0A074ZZ89</accession>
<evidence type="ECO:0000313" key="3">
    <source>
        <dbReference type="Proteomes" id="UP000054324"/>
    </source>
</evidence>
<gene>
    <name evidence="2" type="ORF">T265_01239</name>
</gene>
<dbReference type="GeneID" id="20315427"/>
<keyword evidence="3" id="KW-1185">Reference proteome</keyword>
<dbReference type="RefSeq" id="XP_009163488.1">
    <property type="nucleotide sequence ID" value="XM_009165224.1"/>
</dbReference>
<dbReference type="KEGG" id="ovi:T265_01239"/>
<reference evidence="2 3" key="1">
    <citation type="submission" date="2013-11" db="EMBL/GenBank/DDBJ databases">
        <title>Opisthorchis viverrini - life in the bile duct.</title>
        <authorList>
            <person name="Young N.D."/>
            <person name="Nagarajan N."/>
            <person name="Lin S.J."/>
            <person name="Korhonen P.K."/>
            <person name="Jex A.R."/>
            <person name="Hall R.S."/>
            <person name="Safavi-Hemami H."/>
            <person name="Kaewkong W."/>
            <person name="Bertrand D."/>
            <person name="Gao S."/>
            <person name="Seet Q."/>
            <person name="Wongkham S."/>
            <person name="Teh B.T."/>
            <person name="Wongkham C."/>
            <person name="Intapan P.M."/>
            <person name="Maleewong W."/>
            <person name="Yang X."/>
            <person name="Hu M."/>
            <person name="Wang Z."/>
            <person name="Hofmann A."/>
            <person name="Sternberg P.W."/>
            <person name="Tan P."/>
            <person name="Wang J."/>
            <person name="Gasser R.B."/>
        </authorList>
    </citation>
    <scope>NUCLEOTIDE SEQUENCE [LARGE SCALE GENOMIC DNA]</scope>
</reference>
<dbReference type="CTD" id="20315427"/>
<evidence type="ECO:0000256" key="1">
    <source>
        <dbReference type="SAM" id="MobiDB-lite"/>
    </source>
</evidence>
<protein>
    <submittedName>
        <fullName evidence="2">Uncharacterized protein</fullName>
    </submittedName>
</protein>